<comment type="caution">
    <text evidence="2">The sequence shown here is derived from an EMBL/GenBank/DDBJ whole genome shotgun (WGS) entry which is preliminary data.</text>
</comment>
<sequence>MDSEHMGAVKPSDDIVLLVSLWVFFSVGLVVNTLIPGVFKYICVDLSLVAWIARAEAVYLFYSIFSTTKRAMTQESVPYVPPRTVYTKDGVDYEIEGNDYDEELARALFGEGCLAVNRARRARQESLKRRFVQGLEDDCTECKTWFEELTTPHEISANVRRRRFEPAVTQLRCYTAMGEGDRSRPRRGFY</sequence>
<dbReference type="GeneID" id="71998600"/>
<proteinExistence type="predicted"/>
<protein>
    <submittedName>
        <fullName evidence="2">Uncharacterized protein</fullName>
    </submittedName>
</protein>
<gene>
    <name evidence="2" type="ORF">C8Q71DRAFT_329015</name>
</gene>
<name>A0ABQ8KRR9_9APHY</name>
<keyword evidence="1" id="KW-1133">Transmembrane helix</keyword>
<keyword evidence="1" id="KW-0472">Membrane</keyword>
<reference evidence="2 3" key="1">
    <citation type="journal article" date="2021" name="Environ. Microbiol.">
        <title>Gene family expansions and transcriptome signatures uncover fungal adaptations to wood decay.</title>
        <authorList>
            <person name="Hage H."/>
            <person name="Miyauchi S."/>
            <person name="Viragh M."/>
            <person name="Drula E."/>
            <person name="Min B."/>
            <person name="Chaduli D."/>
            <person name="Navarro D."/>
            <person name="Favel A."/>
            <person name="Norest M."/>
            <person name="Lesage-Meessen L."/>
            <person name="Balint B."/>
            <person name="Merenyi Z."/>
            <person name="de Eugenio L."/>
            <person name="Morin E."/>
            <person name="Martinez A.T."/>
            <person name="Baldrian P."/>
            <person name="Stursova M."/>
            <person name="Martinez M.J."/>
            <person name="Novotny C."/>
            <person name="Magnuson J.K."/>
            <person name="Spatafora J.W."/>
            <person name="Maurice S."/>
            <person name="Pangilinan J."/>
            <person name="Andreopoulos W."/>
            <person name="LaButti K."/>
            <person name="Hundley H."/>
            <person name="Na H."/>
            <person name="Kuo A."/>
            <person name="Barry K."/>
            <person name="Lipzen A."/>
            <person name="Henrissat B."/>
            <person name="Riley R."/>
            <person name="Ahrendt S."/>
            <person name="Nagy L.G."/>
            <person name="Grigoriev I.V."/>
            <person name="Martin F."/>
            <person name="Rosso M.N."/>
        </authorList>
    </citation>
    <scope>NUCLEOTIDE SEQUENCE [LARGE SCALE GENOMIC DNA]</scope>
    <source>
        <strain evidence="2 3">CIRM-BRFM 1785</strain>
    </source>
</reference>
<evidence type="ECO:0000313" key="2">
    <source>
        <dbReference type="EMBL" id="KAH9841432.1"/>
    </source>
</evidence>
<evidence type="ECO:0000313" key="3">
    <source>
        <dbReference type="Proteomes" id="UP000814176"/>
    </source>
</evidence>
<dbReference type="Proteomes" id="UP000814176">
    <property type="component" value="Unassembled WGS sequence"/>
</dbReference>
<evidence type="ECO:0000256" key="1">
    <source>
        <dbReference type="SAM" id="Phobius"/>
    </source>
</evidence>
<feature type="transmembrane region" description="Helical" evidence="1">
    <location>
        <begin position="15"/>
        <end position="35"/>
    </location>
</feature>
<dbReference type="RefSeq" id="XP_047782731.1">
    <property type="nucleotide sequence ID" value="XM_047917868.1"/>
</dbReference>
<keyword evidence="1" id="KW-0812">Transmembrane</keyword>
<accession>A0ABQ8KRR9</accession>
<dbReference type="EMBL" id="JADCUA010000003">
    <property type="protein sequence ID" value="KAH9841432.1"/>
    <property type="molecule type" value="Genomic_DNA"/>
</dbReference>
<organism evidence="2 3">
    <name type="scientific">Rhodofomes roseus</name>
    <dbReference type="NCBI Taxonomy" id="34475"/>
    <lineage>
        <taxon>Eukaryota</taxon>
        <taxon>Fungi</taxon>
        <taxon>Dikarya</taxon>
        <taxon>Basidiomycota</taxon>
        <taxon>Agaricomycotina</taxon>
        <taxon>Agaricomycetes</taxon>
        <taxon>Polyporales</taxon>
        <taxon>Rhodofomes</taxon>
    </lineage>
</organism>
<keyword evidence="3" id="KW-1185">Reference proteome</keyword>